<keyword evidence="5" id="KW-0547">Nucleotide-binding</keyword>
<comment type="caution">
    <text evidence="12">The sequence shown here is derived from an EMBL/GenBank/DDBJ whole genome shotgun (WGS) entry which is preliminary data.</text>
</comment>
<evidence type="ECO:0000256" key="1">
    <source>
        <dbReference type="ARBA" id="ARBA00004141"/>
    </source>
</evidence>
<dbReference type="CDD" id="cd03244">
    <property type="entry name" value="ABCC_MRP_domain2"/>
    <property type="match status" value="1"/>
</dbReference>
<feature type="domain" description="ABC transmembrane type-1" evidence="11">
    <location>
        <begin position="122"/>
        <end position="364"/>
    </location>
</feature>
<keyword evidence="13" id="KW-1185">Reference proteome</keyword>
<feature type="transmembrane region" description="Helical" evidence="9">
    <location>
        <begin position="739"/>
        <end position="757"/>
    </location>
</feature>
<dbReference type="AlphaFoldDB" id="A0A3M7QF49"/>
<dbReference type="OrthoDB" id="6500128at2759"/>
<dbReference type="PANTHER" id="PTHR24223:SF456">
    <property type="entry name" value="MULTIDRUG RESISTANCE-ASSOCIATED PROTEIN LETHAL(2)03659"/>
    <property type="match status" value="1"/>
</dbReference>
<dbReference type="InterPro" id="IPR050173">
    <property type="entry name" value="ABC_transporter_C-like"/>
</dbReference>
<dbReference type="PROSITE" id="PS00211">
    <property type="entry name" value="ABC_TRANSPORTER_1"/>
    <property type="match status" value="1"/>
</dbReference>
<dbReference type="EC" id="3.6.1.15" evidence="12"/>
<dbReference type="InterPro" id="IPR003593">
    <property type="entry name" value="AAA+_ATPase"/>
</dbReference>
<dbReference type="PROSITE" id="PS50893">
    <property type="entry name" value="ABC_TRANSPORTER_2"/>
    <property type="match status" value="1"/>
</dbReference>
<comment type="subcellular location">
    <subcellularLocation>
        <location evidence="1">Membrane</location>
        <topology evidence="1">Multi-pass membrane protein</topology>
    </subcellularLocation>
</comment>
<feature type="transmembrane region" description="Helical" evidence="9">
    <location>
        <begin position="763"/>
        <end position="794"/>
    </location>
</feature>
<dbReference type="PROSITE" id="PS50929">
    <property type="entry name" value="ABC_TM1F"/>
    <property type="match status" value="2"/>
</dbReference>
<keyword evidence="4 9" id="KW-0812">Transmembrane</keyword>
<sequence>MLNSVVHQETNIIPEYNENKDFEEKRIYGIMSWKTYFNYFRAGGGLFGAILNFFIYLLSQVLIVSADYWVSFWASTEDRDMITKMAEPKLNQSSFVHDDLFGDKKKFESIKIFEDRDRFYNIYCILIACAVVVGIIRVSMFYTLSARAAILMHSTMFNKVLKTPMRFFDINPLGRIMNRFSKDIGYIDDLIPQTVGDFMIVLMMVLGSVSVSLILNYWIIIPTIPLTFLFIYIRRYFLATSMELKRIEGINRSPIFVHVNNTMSGMSIIRAANMEEKLNEEFFVHTDYHTRANSAFMYVNRWLGIRLDWVASIFTYIALFSCILMKEWNLLTINAGDVGLMLVYLLQLVGLFQWTIRQSCEVENLMTSVERVLEYSELETEPLDKGDRKPPVEWPSNGEICFNNVSFKYDKNLSYVLKNINIKINAGEKIGIVGRTGAGKSSIIQTLFRMAEPDGSLIIDDIDIKKLSLHDLRSKLSIIPQEPTLFIGTIRTNLDPLNQYPDNVLWDALEQVQLKEAIKEMKDGLESEVHKGGSNLSVGQKQLICLARAIIKKSKILIIDEATANVDFKTDSMVQEAIRQCFKECTVITIAHRLHTIIDNDRILCLSQGRVVNFGRPYELIEDETTILHDLVFSLEKLERDKLVEMAKKSFRNQRRVSMLLDQVLINQSNQEMENLDHDYSEKIRFWISPLLKKGYEKPLNENDLYSPIPQEECKFLTDQLEKEWIDEQKKIKPSIISCFIRIYWLRVFFLTFFLIVQETNRIIFPILVRVIIKYFNGQSSFGDAVICALFIALEMNRIGIKMKLASCGLIYKKALSLNFYGIDNKLAAQVMNMLSNDATKIEFSVIFMPYLLVVPLEFVAMVIILTEMIDLSVLAGLILVVIFIPVQLILGKALDKLR</sequence>
<dbReference type="SUPFAM" id="SSF52540">
    <property type="entry name" value="P-loop containing nucleoside triphosphate hydrolases"/>
    <property type="match status" value="1"/>
</dbReference>
<keyword evidence="6" id="KW-0067">ATP-binding</keyword>
<evidence type="ECO:0000256" key="5">
    <source>
        <dbReference type="ARBA" id="ARBA00022741"/>
    </source>
</evidence>
<evidence type="ECO:0000256" key="8">
    <source>
        <dbReference type="ARBA" id="ARBA00023136"/>
    </source>
</evidence>
<dbReference type="GO" id="GO:0005524">
    <property type="term" value="F:ATP binding"/>
    <property type="evidence" value="ECO:0007669"/>
    <property type="project" value="UniProtKB-KW"/>
</dbReference>
<evidence type="ECO:0000256" key="3">
    <source>
        <dbReference type="ARBA" id="ARBA00022448"/>
    </source>
</evidence>
<dbReference type="InterPro" id="IPR036640">
    <property type="entry name" value="ABC1_TM_sf"/>
</dbReference>
<dbReference type="GO" id="GO:0140359">
    <property type="term" value="F:ABC-type transporter activity"/>
    <property type="evidence" value="ECO:0007669"/>
    <property type="project" value="InterPro"/>
</dbReference>
<dbReference type="Gene3D" id="1.20.1560.10">
    <property type="entry name" value="ABC transporter type 1, transmembrane domain"/>
    <property type="match status" value="2"/>
</dbReference>
<keyword evidence="12" id="KW-0378">Hydrolase</keyword>
<dbReference type="PANTHER" id="PTHR24223">
    <property type="entry name" value="ATP-BINDING CASSETTE SUB-FAMILY C"/>
    <property type="match status" value="1"/>
</dbReference>
<feature type="transmembrane region" description="Helical" evidence="9">
    <location>
        <begin position="844"/>
        <end position="866"/>
    </location>
</feature>
<feature type="transmembrane region" description="Helical" evidence="9">
    <location>
        <begin position="338"/>
        <end position="356"/>
    </location>
</feature>
<comment type="similarity">
    <text evidence="2">Belongs to the ABC transporter superfamily. ABCC family. Conjugate transporter (TC 3.A.1.208) subfamily.</text>
</comment>
<dbReference type="SMART" id="SM00382">
    <property type="entry name" value="AAA"/>
    <property type="match status" value="1"/>
</dbReference>
<dbReference type="InterPro" id="IPR017871">
    <property type="entry name" value="ABC_transporter-like_CS"/>
</dbReference>
<keyword evidence="8 9" id="KW-0472">Membrane</keyword>
<feature type="transmembrane region" description="Helical" evidence="9">
    <location>
        <begin position="120"/>
        <end position="142"/>
    </location>
</feature>
<accession>A0A3M7QF49</accession>
<dbReference type="FunFam" id="1.20.1560.10:FF:000014">
    <property type="entry name" value="Multidrug resistance-associated protein member 4"/>
    <property type="match status" value="1"/>
</dbReference>
<dbReference type="InterPro" id="IPR027417">
    <property type="entry name" value="P-loop_NTPase"/>
</dbReference>
<keyword evidence="3" id="KW-0813">Transport</keyword>
<dbReference type="Gene3D" id="3.40.50.300">
    <property type="entry name" value="P-loop containing nucleotide triphosphate hydrolases"/>
    <property type="match status" value="1"/>
</dbReference>
<feature type="domain" description="ABC transmembrane type-1" evidence="11">
    <location>
        <begin position="785"/>
        <end position="899"/>
    </location>
</feature>
<feature type="transmembrane region" description="Helical" evidence="9">
    <location>
        <begin position="872"/>
        <end position="891"/>
    </location>
</feature>
<reference evidence="12 13" key="1">
    <citation type="journal article" date="2018" name="Sci. Rep.">
        <title>Genomic signatures of local adaptation to the degree of environmental predictability in rotifers.</title>
        <authorList>
            <person name="Franch-Gras L."/>
            <person name="Hahn C."/>
            <person name="Garcia-Roger E.M."/>
            <person name="Carmona M.J."/>
            <person name="Serra M."/>
            <person name="Gomez A."/>
        </authorList>
    </citation>
    <scope>NUCLEOTIDE SEQUENCE [LARGE SCALE GENOMIC DNA]</scope>
    <source>
        <strain evidence="12">HYR1</strain>
    </source>
</reference>
<evidence type="ECO:0000256" key="7">
    <source>
        <dbReference type="ARBA" id="ARBA00022989"/>
    </source>
</evidence>
<proteinExistence type="inferred from homology"/>
<dbReference type="InterPro" id="IPR011527">
    <property type="entry name" value="ABC1_TM_dom"/>
</dbReference>
<dbReference type="GO" id="GO:0016887">
    <property type="term" value="F:ATP hydrolysis activity"/>
    <property type="evidence" value="ECO:0007669"/>
    <property type="project" value="InterPro"/>
</dbReference>
<evidence type="ECO:0000259" key="11">
    <source>
        <dbReference type="PROSITE" id="PS50929"/>
    </source>
</evidence>
<feature type="transmembrane region" description="Helical" evidence="9">
    <location>
        <begin position="307"/>
        <end position="326"/>
    </location>
</feature>
<keyword evidence="7 9" id="KW-1133">Transmembrane helix</keyword>
<organism evidence="12 13">
    <name type="scientific">Brachionus plicatilis</name>
    <name type="common">Marine rotifer</name>
    <name type="synonym">Brachionus muelleri</name>
    <dbReference type="NCBI Taxonomy" id="10195"/>
    <lineage>
        <taxon>Eukaryota</taxon>
        <taxon>Metazoa</taxon>
        <taxon>Spiralia</taxon>
        <taxon>Gnathifera</taxon>
        <taxon>Rotifera</taxon>
        <taxon>Eurotatoria</taxon>
        <taxon>Monogononta</taxon>
        <taxon>Pseudotrocha</taxon>
        <taxon>Ploima</taxon>
        <taxon>Brachionidae</taxon>
        <taxon>Brachionus</taxon>
    </lineage>
</organism>
<evidence type="ECO:0000313" key="13">
    <source>
        <dbReference type="Proteomes" id="UP000276133"/>
    </source>
</evidence>
<evidence type="ECO:0000313" key="12">
    <source>
        <dbReference type="EMBL" id="RNA09565.1"/>
    </source>
</evidence>
<gene>
    <name evidence="12" type="ORF">BpHYR1_008901</name>
</gene>
<evidence type="ECO:0000256" key="6">
    <source>
        <dbReference type="ARBA" id="ARBA00022840"/>
    </source>
</evidence>
<dbReference type="Pfam" id="PF00664">
    <property type="entry name" value="ABC_membrane"/>
    <property type="match status" value="1"/>
</dbReference>
<feature type="domain" description="ABC transporter" evidence="10">
    <location>
        <begin position="400"/>
        <end position="633"/>
    </location>
</feature>
<dbReference type="GO" id="GO:0016020">
    <property type="term" value="C:membrane"/>
    <property type="evidence" value="ECO:0007669"/>
    <property type="project" value="UniProtKB-SubCell"/>
</dbReference>
<dbReference type="Proteomes" id="UP000276133">
    <property type="component" value="Unassembled WGS sequence"/>
</dbReference>
<evidence type="ECO:0000256" key="9">
    <source>
        <dbReference type="SAM" id="Phobius"/>
    </source>
</evidence>
<dbReference type="STRING" id="10195.A0A3M7QF49"/>
<dbReference type="EMBL" id="REGN01006441">
    <property type="protein sequence ID" value="RNA09565.1"/>
    <property type="molecule type" value="Genomic_DNA"/>
</dbReference>
<dbReference type="InterPro" id="IPR003439">
    <property type="entry name" value="ABC_transporter-like_ATP-bd"/>
</dbReference>
<dbReference type="SUPFAM" id="SSF90123">
    <property type="entry name" value="ABC transporter transmembrane region"/>
    <property type="match status" value="2"/>
</dbReference>
<evidence type="ECO:0000256" key="4">
    <source>
        <dbReference type="ARBA" id="ARBA00022692"/>
    </source>
</evidence>
<name>A0A3M7QF49_BRAPC</name>
<evidence type="ECO:0000256" key="2">
    <source>
        <dbReference type="ARBA" id="ARBA00009726"/>
    </source>
</evidence>
<protein>
    <submittedName>
        <fullName evidence="12">Multidrug resistance-associated 4-like</fullName>
        <ecNumber evidence="12">3.6.1.15</ecNumber>
        <ecNumber evidence="12">3.6.1.3</ecNumber>
    </submittedName>
</protein>
<dbReference type="Pfam" id="PF00005">
    <property type="entry name" value="ABC_tran"/>
    <property type="match status" value="1"/>
</dbReference>
<dbReference type="FunFam" id="3.40.50.300:FF:000163">
    <property type="entry name" value="Multidrug resistance-associated protein member 4"/>
    <property type="match status" value="1"/>
</dbReference>
<feature type="transmembrane region" description="Helical" evidence="9">
    <location>
        <begin position="39"/>
        <end position="58"/>
    </location>
</feature>
<dbReference type="EC" id="3.6.1.3" evidence="12"/>
<evidence type="ECO:0000259" key="10">
    <source>
        <dbReference type="PROSITE" id="PS50893"/>
    </source>
</evidence>
<feature type="transmembrane region" description="Helical" evidence="9">
    <location>
        <begin position="200"/>
        <end position="233"/>
    </location>
</feature>